<dbReference type="AlphaFoldDB" id="A0A0Y7LJ27"/>
<name>A0A0Y7LJ27_HAEIF</name>
<dbReference type="RefSeq" id="WP_032825031.1">
    <property type="nucleotide sequence ID" value="NZ_AP018782.1"/>
</dbReference>
<evidence type="ECO:0000313" key="4">
    <source>
        <dbReference type="Proteomes" id="UP000238532"/>
    </source>
</evidence>
<organism evidence="2 4">
    <name type="scientific">Haemophilus influenzae</name>
    <dbReference type="NCBI Taxonomy" id="727"/>
    <lineage>
        <taxon>Bacteria</taxon>
        <taxon>Pseudomonadati</taxon>
        <taxon>Pseudomonadota</taxon>
        <taxon>Gammaproteobacteria</taxon>
        <taxon>Pasteurellales</taxon>
        <taxon>Pasteurellaceae</taxon>
        <taxon>Haemophilus</taxon>
    </lineage>
</organism>
<dbReference type="EMBL" id="CABFLD010000035">
    <property type="protein sequence ID" value="VTX66301.1"/>
    <property type="molecule type" value="Genomic_DNA"/>
</dbReference>
<accession>A0A0Y7LJ27</accession>
<evidence type="ECO:0000313" key="1">
    <source>
        <dbReference type="EMBL" id="PRJ25364.1"/>
    </source>
</evidence>
<evidence type="ECO:0000313" key="5">
    <source>
        <dbReference type="Proteomes" id="UP000238753"/>
    </source>
</evidence>
<sequence>MSRHLSPPTNQELINELIKLGNHIESTRITGETREERLKKFMEIYNYGKCNKDSSKSFST</sequence>
<dbReference type="Proteomes" id="UP000238532">
    <property type="component" value="Unassembled WGS sequence"/>
</dbReference>
<reference evidence="4 5" key="1">
    <citation type="submission" date="2017-04" db="EMBL/GenBank/DDBJ databases">
        <title>Haemophilus influenzae in COPD genome sequencing project.</title>
        <authorList>
            <person name="Murphy T.F."/>
            <person name="Kong Y."/>
            <person name="Nadendla S."/>
            <person name="Tettelin H."/>
            <person name="Pettigrew M."/>
        </authorList>
    </citation>
    <scope>NUCLEOTIDE SEQUENCE [LARGE SCALE GENOMIC DNA]</scope>
    <source>
        <strain evidence="1 5">39P1H1</strain>
        <strain evidence="2 4">56P127H1</strain>
    </source>
</reference>
<reference evidence="3" key="2">
    <citation type="submission" date="2019-05" db="EMBL/GenBank/DDBJ databases">
        <authorList>
            <person name="Hibberd M."/>
        </authorList>
    </citation>
    <scope>NUCLEOTIDE SEQUENCE</scope>
    <source>
        <strain evidence="3">Haemophilus_influenzae_BgEED16</strain>
    </source>
</reference>
<comment type="caution">
    <text evidence="2">The sequence shown here is derived from an EMBL/GenBank/DDBJ whole genome shotgun (WGS) entry which is preliminary data.</text>
</comment>
<gene>
    <name evidence="1" type="ORF">BV056_01325</name>
    <name evidence="2" type="ORF">BV102_01635</name>
    <name evidence="3" type="ORF">CAGEJMGA_01141</name>
</gene>
<evidence type="ECO:0000313" key="2">
    <source>
        <dbReference type="EMBL" id="PRJ64368.1"/>
    </source>
</evidence>
<evidence type="ECO:0000313" key="3">
    <source>
        <dbReference type="EMBL" id="VTX66301.1"/>
    </source>
</evidence>
<dbReference type="EMBL" id="NEBD01000023">
    <property type="protein sequence ID" value="PRJ25364.1"/>
    <property type="molecule type" value="Genomic_DNA"/>
</dbReference>
<dbReference type="EMBL" id="NEBY01000118">
    <property type="protein sequence ID" value="PRJ64368.1"/>
    <property type="molecule type" value="Genomic_DNA"/>
</dbReference>
<protein>
    <submittedName>
        <fullName evidence="2">Uncharacterized protein</fullName>
    </submittedName>
</protein>
<dbReference type="Proteomes" id="UP000658741">
    <property type="component" value="Unassembled WGS sequence"/>
</dbReference>
<proteinExistence type="predicted"/>